<dbReference type="EMBL" id="ML735729">
    <property type="protein sequence ID" value="KAE8418154.1"/>
    <property type="molecule type" value="Genomic_DNA"/>
</dbReference>
<dbReference type="Proteomes" id="UP000325395">
    <property type="component" value="Unassembled WGS sequence"/>
</dbReference>
<proteinExistence type="predicted"/>
<reference evidence="2 3" key="1">
    <citation type="submission" date="2019-04" db="EMBL/GenBank/DDBJ databases">
        <authorList>
            <consortium name="DOE Joint Genome Institute"/>
            <person name="Mondo S."/>
            <person name="Kjaerbolling I."/>
            <person name="Vesth T."/>
            <person name="Frisvad J.C."/>
            <person name="Nybo J.L."/>
            <person name="Theobald S."/>
            <person name="Kildgaard S."/>
            <person name="Isbrandt T."/>
            <person name="Kuo A."/>
            <person name="Sato A."/>
            <person name="Lyhne E.K."/>
            <person name="Kogle M.E."/>
            <person name="Wiebenga A."/>
            <person name="Kun R.S."/>
            <person name="Lubbers R.J."/>
            <person name="Makela M.R."/>
            <person name="Barry K."/>
            <person name="Chovatia M."/>
            <person name="Clum A."/>
            <person name="Daum C."/>
            <person name="Haridas S."/>
            <person name="He G."/>
            <person name="LaButti K."/>
            <person name="Lipzen A."/>
            <person name="Riley R."/>
            <person name="Salamov A."/>
            <person name="Simmons B.A."/>
            <person name="Magnuson J.K."/>
            <person name="Henrissat B."/>
            <person name="Mortensen U.H."/>
            <person name="Larsen T.O."/>
            <person name="Devries R.P."/>
            <person name="Grigoriev I.V."/>
            <person name="Machida M."/>
            <person name="Baker S.E."/>
            <person name="Andersen M.R."/>
            <person name="Cantor M.N."/>
            <person name="Hua S.X."/>
        </authorList>
    </citation>
    <scope>NUCLEOTIDE SEQUENCE [LARGE SCALE GENOMIC DNA]</scope>
    <source>
        <strain evidence="2 3">CBS 117616</strain>
    </source>
</reference>
<keyword evidence="3" id="KW-1185">Reference proteome</keyword>
<evidence type="ECO:0000313" key="2">
    <source>
        <dbReference type="EMBL" id="KAE8418154.1"/>
    </source>
</evidence>
<sequence>MIGIMESNSIGTGNVEFRNRRKVFFYFFYLFPPPLPSLSLVLSLTCSTADQDGEVRTHANQTCPMKGPG</sequence>
<evidence type="ECO:0000313" key="3">
    <source>
        <dbReference type="Proteomes" id="UP000325395"/>
    </source>
</evidence>
<name>A0ABQ6WM07_9EURO</name>
<feature type="transmembrane region" description="Helical" evidence="1">
    <location>
        <begin position="23"/>
        <end position="44"/>
    </location>
</feature>
<gene>
    <name evidence="2" type="ORF">BDV36DRAFT_254608</name>
</gene>
<keyword evidence="1" id="KW-1133">Transmembrane helix</keyword>
<organism evidence="2 3">
    <name type="scientific">Aspergillus pseudocaelatus</name>
    <dbReference type="NCBI Taxonomy" id="1825620"/>
    <lineage>
        <taxon>Eukaryota</taxon>
        <taxon>Fungi</taxon>
        <taxon>Dikarya</taxon>
        <taxon>Ascomycota</taxon>
        <taxon>Pezizomycotina</taxon>
        <taxon>Eurotiomycetes</taxon>
        <taxon>Eurotiomycetidae</taxon>
        <taxon>Eurotiales</taxon>
        <taxon>Aspergillaceae</taxon>
        <taxon>Aspergillus</taxon>
        <taxon>Aspergillus subgen. Circumdati</taxon>
    </lineage>
</organism>
<accession>A0ABQ6WM07</accession>
<keyword evidence="1" id="KW-0812">Transmembrane</keyword>
<protein>
    <submittedName>
        <fullName evidence="2">Uncharacterized protein</fullName>
    </submittedName>
</protein>
<keyword evidence="1" id="KW-0472">Membrane</keyword>
<evidence type="ECO:0000256" key="1">
    <source>
        <dbReference type="SAM" id="Phobius"/>
    </source>
</evidence>